<proteinExistence type="predicted"/>
<name>A0A6A6AZH6_9PEZI</name>
<dbReference type="AlphaFoldDB" id="A0A6A6AZH6"/>
<evidence type="ECO:0000313" key="1">
    <source>
        <dbReference type="EMBL" id="KAF2136668.1"/>
    </source>
</evidence>
<dbReference type="Proteomes" id="UP000799438">
    <property type="component" value="Unassembled WGS sequence"/>
</dbReference>
<protein>
    <submittedName>
        <fullName evidence="1">Uncharacterized protein</fullName>
    </submittedName>
</protein>
<dbReference type="RefSeq" id="XP_033392386.1">
    <property type="nucleotide sequence ID" value="XM_033535244.1"/>
</dbReference>
<dbReference type="GeneID" id="54292738"/>
<organism evidence="1 2">
    <name type="scientific">Aplosporella prunicola CBS 121167</name>
    <dbReference type="NCBI Taxonomy" id="1176127"/>
    <lineage>
        <taxon>Eukaryota</taxon>
        <taxon>Fungi</taxon>
        <taxon>Dikarya</taxon>
        <taxon>Ascomycota</taxon>
        <taxon>Pezizomycotina</taxon>
        <taxon>Dothideomycetes</taxon>
        <taxon>Dothideomycetes incertae sedis</taxon>
        <taxon>Botryosphaeriales</taxon>
        <taxon>Aplosporellaceae</taxon>
        <taxon>Aplosporella</taxon>
    </lineage>
</organism>
<evidence type="ECO:0000313" key="2">
    <source>
        <dbReference type="Proteomes" id="UP000799438"/>
    </source>
</evidence>
<sequence>MKKTVCGMTNTQGKARVGAVGLRFHRNPGSLISLTPPFSSSVAHRSRGCSPLETVLHTHRPSGSKFRTRRVLRFSCFEDWIPGTGNDCCAAILPFKEGRIATTSRNIVCPRTKQNTKSRTTPRAWGPCASKASRNIVSLGKRCPRIGPPTQAHIFKVITPRWRKMRNDRCPQGPSVNYNRDRIPNGFVFREMRRFVFAGRRHCCQWQRCNMSLKTIAPALRSSVPRLAVQSELSSSFITGWRRSLEDLKRRNDVSADKERFRSIRQD</sequence>
<keyword evidence="2" id="KW-1185">Reference proteome</keyword>
<accession>A0A6A6AZH6</accession>
<reference evidence="1" key="1">
    <citation type="journal article" date="2020" name="Stud. Mycol.">
        <title>101 Dothideomycetes genomes: a test case for predicting lifestyles and emergence of pathogens.</title>
        <authorList>
            <person name="Haridas S."/>
            <person name="Albert R."/>
            <person name="Binder M."/>
            <person name="Bloem J."/>
            <person name="Labutti K."/>
            <person name="Salamov A."/>
            <person name="Andreopoulos B."/>
            <person name="Baker S."/>
            <person name="Barry K."/>
            <person name="Bills G."/>
            <person name="Bluhm B."/>
            <person name="Cannon C."/>
            <person name="Castanera R."/>
            <person name="Culley D."/>
            <person name="Daum C."/>
            <person name="Ezra D."/>
            <person name="Gonzalez J."/>
            <person name="Henrissat B."/>
            <person name="Kuo A."/>
            <person name="Liang C."/>
            <person name="Lipzen A."/>
            <person name="Lutzoni F."/>
            <person name="Magnuson J."/>
            <person name="Mondo S."/>
            <person name="Nolan M."/>
            <person name="Ohm R."/>
            <person name="Pangilinan J."/>
            <person name="Park H.-J."/>
            <person name="Ramirez L."/>
            <person name="Alfaro M."/>
            <person name="Sun H."/>
            <person name="Tritt A."/>
            <person name="Yoshinaga Y."/>
            <person name="Zwiers L.-H."/>
            <person name="Turgeon B."/>
            <person name="Goodwin S."/>
            <person name="Spatafora J."/>
            <person name="Crous P."/>
            <person name="Grigoriev I."/>
        </authorList>
    </citation>
    <scope>NUCLEOTIDE SEQUENCE</scope>
    <source>
        <strain evidence="1">CBS 121167</strain>
    </source>
</reference>
<dbReference type="EMBL" id="ML995514">
    <property type="protein sequence ID" value="KAF2136668.1"/>
    <property type="molecule type" value="Genomic_DNA"/>
</dbReference>
<gene>
    <name evidence="1" type="ORF">K452DRAFT_127136</name>
</gene>